<dbReference type="GO" id="GO:0016787">
    <property type="term" value="F:hydrolase activity"/>
    <property type="evidence" value="ECO:0007669"/>
    <property type="project" value="UniProtKB-KW"/>
</dbReference>
<gene>
    <name evidence="4" type="ORF">QUF54_00410</name>
</gene>
<name>A0ABT7VQK2_9GAMM</name>
<comment type="similarity">
    <text evidence="1">Belongs to the peptidase C14A family.</text>
</comment>
<keyword evidence="2" id="KW-0732">Signal</keyword>
<dbReference type="Gene3D" id="3.40.50.1460">
    <property type="match status" value="1"/>
</dbReference>
<dbReference type="EC" id="3.4.22.-" evidence="4"/>
<dbReference type="PANTHER" id="PTHR22576:SF37">
    <property type="entry name" value="MUCOSA-ASSOCIATED LYMPHOID TISSUE LYMPHOMA TRANSLOCATION PROTEIN 1"/>
    <property type="match status" value="1"/>
</dbReference>
<dbReference type="EMBL" id="JAUCGM010000005">
    <property type="protein sequence ID" value="MDM8561798.1"/>
    <property type="molecule type" value="Genomic_DNA"/>
</dbReference>
<feature type="chain" id="PRO_5046665721" evidence="2">
    <location>
        <begin position="21"/>
        <end position="345"/>
    </location>
</feature>
<dbReference type="Proteomes" id="UP001171945">
    <property type="component" value="Unassembled WGS sequence"/>
</dbReference>
<reference evidence="4" key="1">
    <citation type="submission" date="2023-06" db="EMBL/GenBank/DDBJ databases">
        <title>Uncultivated large filamentous bacteria from sulfidic sediments reveal new species and different genomic features in energy metabolism and defense.</title>
        <authorList>
            <person name="Fonseca A."/>
        </authorList>
    </citation>
    <scope>NUCLEOTIDE SEQUENCE</scope>
    <source>
        <strain evidence="4">HSG4</strain>
    </source>
</reference>
<proteinExistence type="inferred from homology"/>
<sequence>MKRLVLILFVFSIISLSAFAKERMALVIGNGNYQVKPLSNPVNDARDMAKLLGELGFDVTLKVNANQMTMESAIEAFGEKLHQNAVGLFYFSGHGAQYAGENYLIPINSIRRTAAAAHLKYKAVPTGYVLGVMPENGLNIVILDACRDNPFKGFSKSLKQGLTRMENAEGSLIAYATAPGTVAWTGEAGERNSPYTKHLLRLMRQPNLSIESLLKKVRKAVIQETRHELTVQKPWYEASISDDFYFVEKTRNEQHNDLPHTILQAEITDIKKVYPAINKGDCLNWSSQEMKAKGGIDKWDSFYPKKGDIGSIVDEMIHCHSGEKIYILKIGQYYVPIRRNGIRVK</sequence>
<evidence type="ECO:0000256" key="2">
    <source>
        <dbReference type="SAM" id="SignalP"/>
    </source>
</evidence>
<dbReference type="InterPro" id="IPR011600">
    <property type="entry name" value="Pept_C14_caspase"/>
</dbReference>
<keyword evidence="4" id="KW-0378">Hydrolase</keyword>
<evidence type="ECO:0000313" key="4">
    <source>
        <dbReference type="EMBL" id="MDM8561798.1"/>
    </source>
</evidence>
<dbReference type="PANTHER" id="PTHR22576">
    <property type="entry name" value="MUCOSA ASSOCIATED LYMPHOID TISSUE LYMPHOMA TRANSLOCATION PROTEIN 1/PARACASPASE"/>
    <property type="match status" value="1"/>
</dbReference>
<feature type="domain" description="Caspase family p20" evidence="3">
    <location>
        <begin position="21"/>
        <end position="97"/>
    </location>
</feature>
<dbReference type="Pfam" id="PF00656">
    <property type="entry name" value="Peptidase_C14"/>
    <property type="match status" value="1"/>
</dbReference>
<dbReference type="PROSITE" id="PS50208">
    <property type="entry name" value="CASPASE_P20"/>
    <property type="match status" value="1"/>
</dbReference>
<dbReference type="InterPro" id="IPR001309">
    <property type="entry name" value="Pept_C14_p20"/>
</dbReference>
<comment type="caution">
    <text evidence="4">The sequence shown here is derived from an EMBL/GenBank/DDBJ whole genome shotgun (WGS) entry which is preliminary data.</text>
</comment>
<evidence type="ECO:0000313" key="5">
    <source>
        <dbReference type="Proteomes" id="UP001171945"/>
    </source>
</evidence>
<dbReference type="InterPro" id="IPR015917">
    <property type="entry name" value="Pept_C14A"/>
</dbReference>
<evidence type="ECO:0000256" key="1">
    <source>
        <dbReference type="ARBA" id="ARBA00010134"/>
    </source>
</evidence>
<dbReference type="InterPro" id="IPR052039">
    <property type="entry name" value="Caspase-related_regulators"/>
</dbReference>
<organism evidence="4 5">
    <name type="scientific">Candidatus Marithioploca araucensis</name>
    <dbReference type="NCBI Taxonomy" id="70273"/>
    <lineage>
        <taxon>Bacteria</taxon>
        <taxon>Pseudomonadati</taxon>
        <taxon>Pseudomonadota</taxon>
        <taxon>Gammaproteobacteria</taxon>
        <taxon>Thiotrichales</taxon>
        <taxon>Thiotrichaceae</taxon>
        <taxon>Candidatus Marithioploca</taxon>
    </lineage>
</organism>
<evidence type="ECO:0000259" key="3">
    <source>
        <dbReference type="PROSITE" id="PS50208"/>
    </source>
</evidence>
<accession>A0ABT7VQK2</accession>
<dbReference type="SUPFAM" id="SSF52129">
    <property type="entry name" value="Caspase-like"/>
    <property type="match status" value="1"/>
</dbReference>
<dbReference type="InterPro" id="IPR029030">
    <property type="entry name" value="Caspase-like_dom_sf"/>
</dbReference>
<protein>
    <submittedName>
        <fullName evidence="4">Caspase family protein</fullName>
        <ecNumber evidence="4">3.4.22.-</ecNumber>
    </submittedName>
</protein>
<keyword evidence="5" id="KW-1185">Reference proteome</keyword>
<dbReference type="SMART" id="SM00115">
    <property type="entry name" value="CASc"/>
    <property type="match status" value="1"/>
</dbReference>
<feature type="signal peptide" evidence="2">
    <location>
        <begin position="1"/>
        <end position="20"/>
    </location>
</feature>